<dbReference type="PROSITE" id="PS50005">
    <property type="entry name" value="TPR"/>
    <property type="match status" value="3"/>
</dbReference>
<evidence type="ECO:0000256" key="1">
    <source>
        <dbReference type="ARBA" id="ARBA00022737"/>
    </source>
</evidence>
<keyword evidence="6" id="KW-1185">Reference proteome</keyword>
<proteinExistence type="predicted"/>
<gene>
    <name evidence="5" type="ORF">HQN59_00570</name>
</gene>
<dbReference type="InterPro" id="IPR011990">
    <property type="entry name" value="TPR-like_helical_dom_sf"/>
</dbReference>
<dbReference type="InterPro" id="IPR029063">
    <property type="entry name" value="SAM-dependent_MTases_sf"/>
</dbReference>
<keyword evidence="1" id="KW-0677">Repeat</keyword>
<dbReference type="SMART" id="SM00028">
    <property type="entry name" value="TPR"/>
    <property type="match status" value="6"/>
</dbReference>
<dbReference type="AlphaFoldDB" id="A0A7Y6NJB5"/>
<dbReference type="CDD" id="cd02440">
    <property type="entry name" value="AdoMet_MTases"/>
    <property type="match status" value="1"/>
</dbReference>
<evidence type="ECO:0000313" key="6">
    <source>
        <dbReference type="Proteomes" id="UP000529637"/>
    </source>
</evidence>
<comment type="caution">
    <text evidence="5">The sequence shown here is derived from an EMBL/GenBank/DDBJ whole genome shotgun (WGS) entry which is preliminary data.</text>
</comment>
<dbReference type="Pfam" id="PF13181">
    <property type="entry name" value="TPR_8"/>
    <property type="match status" value="1"/>
</dbReference>
<feature type="repeat" description="TPR" evidence="3">
    <location>
        <begin position="144"/>
        <end position="177"/>
    </location>
</feature>
<dbReference type="Pfam" id="PF13432">
    <property type="entry name" value="TPR_16"/>
    <property type="match status" value="1"/>
</dbReference>
<evidence type="ECO:0000256" key="3">
    <source>
        <dbReference type="PROSITE-ProRule" id="PRU00339"/>
    </source>
</evidence>
<dbReference type="PANTHER" id="PTHR44858">
    <property type="entry name" value="TETRATRICOPEPTIDE REPEAT PROTEIN 6"/>
    <property type="match status" value="1"/>
</dbReference>
<dbReference type="InterPro" id="IPR013216">
    <property type="entry name" value="Methyltransf_11"/>
</dbReference>
<organism evidence="5 6">
    <name type="scientific">Piscinibacter koreensis</name>
    <dbReference type="NCBI Taxonomy" id="2742824"/>
    <lineage>
        <taxon>Bacteria</taxon>
        <taxon>Pseudomonadati</taxon>
        <taxon>Pseudomonadota</taxon>
        <taxon>Betaproteobacteria</taxon>
        <taxon>Burkholderiales</taxon>
        <taxon>Sphaerotilaceae</taxon>
        <taxon>Piscinibacter</taxon>
    </lineage>
</organism>
<evidence type="ECO:0000259" key="4">
    <source>
        <dbReference type="Pfam" id="PF08241"/>
    </source>
</evidence>
<dbReference type="PANTHER" id="PTHR44858:SF1">
    <property type="entry name" value="UDP-N-ACETYLGLUCOSAMINE--PEPTIDE N-ACETYLGLUCOSAMINYLTRANSFERASE SPINDLY-RELATED"/>
    <property type="match status" value="1"/>
</dbReference>
<dbReference type="SUPFAM" id="SSF48452">
    <property type="entry name" value="TPR-like"/>
    <property type="match status" value="1"/>
</dbReference>
<protein>
    <submittedName>
        <fullName evidence="5">Tetratricopeptide repeat protein</fullName>
    </submittedName>
</protein>
<keyword evidence="2 3" id="KW-0802">TPR repeat</keyword>
<accession>A0A7Y6NJB5</accession>
<evidence type="ECO:0000256" key="2">
    <source>
        <dbReference type="ARBA" id="ARBA00022803"/>
    </source>
</evidence>
<dbReference type="InterPro" id="IPR019734">
    <property type="entry name" value="TPR_rpt"/>
</dbReference>
<name>A0A7Y6NJB5_9BURK</name>
<feature type="repeat" description="TPR" evidence="3">
    <location>
        <begin position="178"/>
        <end position="211"/>
    </location>
</feature>
<evidence type="ECO:0000313" key="5">
    <source>
        <dbReference type="EMBL" id="NUZ04243.1"/>
    </source>
</evidence>
<dbReference type="SUPFAM" id="SSF53335">
    <property type="entry name" value="S-adenosyl-L-methionine-dependent methyltransferases"/>
    <property type="match status" value="1"/>
</dbReference>
<reference evidence="5 6" key="1">
    <citation type="submission" date="2020-06" db="EMBL/GenBank/DDBJ databases">
        <title>Schlegella sp. ID0723 isolated from air conditioner.</title>
        <authorList>
            <person name="Kim D.Y."/>
            <person name="Kim D.-U."/>
        </authorList>
    </citation>
    <scope>NUCLEOTIDE SEQUENCE [LARGE SCALE GENOMIC DNA]</scope>
    <source>
        <strain evidence="5 6">ID0723</strain>
    </source>
</reference>
<dbReference type="Gene3D" id="1.25.40.10">
    <property type="entry name" value="Tetratricopeptide repeat domain"/>
    <property type="match status" value="2"/>
</dbReference>
<sequence>MTADLETARARFFEGVAHFEARRFDAAEAAFAASLAVLPGRPSTLANLGATRVELGRFEAALAPLEQALAEEPDDLDAWSYRGVALGALGRHADALACHERVLATDARRPANWLHRGIALLALERPADALAAFDALLALQPEHAAGWFRHGQALQFLERHADALGSYERALALDPTLAQAWSNRGGILREMHRLDEAAEAYRQAIGHGADPELNGYYLASVTRGTAPAAALTRYAAVLFDDYAPTFEQHLVGVLNYRAHAVLVAGLEALRGGRRFASALDLGCGTGLCGPLVRPFVVRLEGVDVAPRMVEAARARGAYDAVTLADGVELLGSTPSRHDLVLAADVVPYLGELTALFAGVDRVLQPGGVFAFSAELATPEPAAGFTLQPSLRHAHAEGYLRQLAERHGLVVERVEHAPIREEQRAPVPGIYVYLGRPAGA</sequence>
<dbReference type="Proteomes" id="UP000529637">
    <property type="component" value="Unassembled WGS sequence"/>
</dbReference>
<dbReference type="InterPro" id="IPR050498">
    <property type="entry name" value="Ycf3"/>
</dbReference>
<feature type="repeat" description="TPR" evidence="3">
    <location>
        <begin position="42"/>
        <end position="75"/>
    </location>
</feature>
<dbReference type="Pfam" id="PF14559">
    <property type="entry name" value="TPR_19"/>
    <property type="match status" value="1"/>
</dbReference>
<feature type="domain" description="Methyltransferase type 11" evidence="4">
    <location>
        <begin position="279"/>
        <end position="371"/>
    </location>
</feature>
<dbReference type="RefSeq" id="WP_176065046.1">
    <property type="nucleotide sequence ID" value="NZ_JABWMJ010000001.1"/>
</dbReference>
<dbReference type="Pfam" id="PF08241">
    <property type="entry name" value="Methyltransf_11"/>
    <property type="match status" value="1"/>
</dbReference>
<dbReference type="EMBL" id="JABWMJ010000001">
    <property type="protein sequence ID" value="NUZ04243.1"/>
    <property type="molecule type" value="Genomic_DNA"/>
</dbReference>
<dbReference type="GO" id="GO:0008757">
    <property type="term" value="F:S-adenosylmethionine-dependent methyltransferase activity"/>
    <property type="evidence" value="ECO:0007669"/>
    <property type="project" value="InterPro"/>
</dbReference>
<dbReference type="Gene3D" id="3.40.50.150">
    <property type="entry name" value="Vaccinia Virus protein VP39"/>
    <property type="match status" value="1"/>
</dbReference>